<evidence type="ECO:0000313" key="3">
    <source>
        <dbReference type="Proteomes" id="UP001238088"/>
    </source>
</evidence>
<keyword evidence="3" id="KW-1185">Reference proteome</keyword>
<dbReference type="InterPro" id="IPR024029">
    <property type="entry name" value="Pyridox_Oxase_FMN-dep"/>
</dbReference>
<sequence length="196" mass="21931">MNHSLFKDIIQSEDELRSLFDQPGKAAANKIINEIDEHCRDFIAKSPMLFLSTAHADGRCDNSPRGDEAGFVHIMDAQHLVIPERPGNRRLDSISNILTNPNVGLLFIIPRLEETLRINGKATIIRDAGILEKMALNGIAPKLGIAVKVEECFIHCAKSFKRSELWNPESWDEKDNLPTPSKMLAAHVKKNTEIQA</sequence>
<reference evidence="2 3" key="1">
    <citation type="submission" date="2023-07" db="EMBL/GenBank/DDBJ databases">
        <title>Genomic Encyclopedia of Type Strains, Phase IV (KMG-IV): sequencing the most valuable type-strain genomes for metagenomic binning, comparative biology and taxonomic classification.</title>
        <authorList>
            <person name="Goeker M."/>
        </authorList>
    </citation>
    <scope>NUCLEOTIDE SEQUENCE [LARGE SCALE GENOMIC DNA]</scope>
    <source>
        <strain evidence="2 3">DSM 23494</strain>
    </source>
</reference>
<proteinExistence type="predicted"/>
<dbReference type="NCBIfam" id="TIGR04025">
    <property type="entry name" value="PPOX_FMN_DR2398"/>
    <property type="match status" value="1"/>
</dbReference>
<comment type="caution">
    <text evidence="2">The sequence shown here is derived from an EMBL/GenBank/DDBJ whole genome shotgun (WGS) entry which is preliminary data.</text>
</comment>
<dbReference type="PANTHER" id="PTHR42815:SF2">
    <property type="entry name" value="FAD-BINDING, PUTATIVE (AFU_ORTHOLOGUE AFUA_6G07600)-RELATED"/>
    <property type="match status" value="1"/>
</dbReference>
<dbReference type="EMBL" id="JAUSUB010000009">
    <property type="protein sequence ID" value="MDQ0270506.1"/>
    <property type="molecule type" value="Genomic_DNA"/>
</dbReference>
<dbReference type="Pfam" id="PF01243">
    <property type="entry name" value="PNPOx_N"/>
    <property type="match status" value="1"/>
</dbReference>
<dbReference type="Gene3D" id="2.30.110.10">
    <property type="entry name" value="Electron Transport, Fmn-binding Protein, Chain A"/>
    <property type="match status" value="1"/>
</dbReference>
<feature type="domain" description="Pyridoxamine 5'-phosphate oxidase N-terminal" evidence="1">
    <location>
        <begin position="35"/>
        <end position="155"/>
    </location>
</feature>
<accession>A0ABU0AGX1</accession>
<protein>
    <submittedName>
        <fullName evidence="2">PPOX class probable FMN-dependent enzyme</fullName>
    </submittedName>
</protein>
<organism evidence="2 3">
    <name type="scientific">Cytobacillus purgationiresistens</name>
    <dbReference type="NCBI Taxonomy" id="863449"/>
    <lineage>
        <taxon>Bacteria</taxon>
        <taxon>Bacillati</taxon>
        <taxon>Bacillota</taxon>
        <taxon>Bacilli</taxon>
        <taxon>Bacillales</taxon>
        <taxon>Bacillaceae</taxon>
        <taxon>Cytobacillus</taxon>
    </lineage>
</organism>
<dbReference type="SUPFAM" id="SSF50475">
    <property type="entry name" value="FMN-binding split barrel"/>
    <property type="match status" value="1"/>
</dbReference>
<dbReference type="InterPro" id="IPR012349">
    <property type="entry name" value="Split_barrel_FMN-bd"/>
</dbReference>
<evidence type="ECO:0000313" key="2">
    <source>
        <dbReference type="EMBL" id="MDQ0270506.1"/>
    </source>
</evidence>
<name>A0ABU0AGX1_9BACI</name>
<dbReference type="RefSeq" id="WP_307474989.1">
    <property type="nucleotide sequence ID" value="NZ_JAUSUB010000009.1"/>
</dbReference>
<dbReference type="Proteomes" id="UP001238088">
    <property type="component" value="Unassembled WGS sequence"/>
</dbReference>
<evidence type="ECO:0000259" key="1">
    <source>
        <dbReference type="Pfam" id="PF01243"/>
    </source>
</evidence>
<dbReference type="InterPro" id="IPR011576">
    <property type="entry name" value="Pyridox_Oxase_N"/>
</dbReference>
<gene>
    <name evidence="2" type="ORF">J2S17_002381</name>
</gene>
<dbReference type="PANTHER" id="PTHR42815">
    <property type="entry name" value="FAD-BINDING, PUTATIVE (AFU_ORTHOLOGUE AFUA_6G07600)-RELATED"/>
    <property type="match status" value="1"/>
</dbReference>